<name>A0A8J2S216_9CRUS</name>
<accession>A0A8J2S216</accession>
<dbReference type="PROSITE" id="PS51808">
    <property type="entry name" value="CHCH"/>
    <property type="match status" value="1"/>
</dbReference>
<protein>
    <recommendedName>
        <fullName evidence="4">MICOS complex subunit MIC19</fullName>
    </recommendedName>
</protein>
<dbReference type="GO" id="GO:0007007">
    <property type="term" value="P:inner mitochondrial membrane organization"/>
    <property type="evidence" value="ECO:0007669"/>
    <property type="project" value="TreeGrafter"/>
</dbReference>
<evidence type="ECO:0008006" key="4">
    <source>
        <dbReference type="Google" id="ProtNLM"/>
    </source>
</evidence>
<reference evidence="2" key="1">
    <citation type="submission" date="2021-11" db="EMBL/GenBank/DDBJ databases">
        <authorList>
            <person name="Schell T."/>
        </authorList>
    </citation>
    <scope>NUCLEOTIDE SEQUENCE</scope>
    <source>
        <strain evidence="2">M5</strain>
    </source>
</reference>
<dbReference type="PANTHER" id="PTHR21588">
    <property type="entry name" value="COILED-COIL-HELIX-COILED-COIL-HELIX DOMAIN CONTAINING 6"/>
    <property type="match status" value="1"/>
</dbReference>
<evidence type="ECO:0000313" key="3">
    <source>
        <dbReference type="Proteomes" id="UP000789390"/>
    </source>
</evidence>
<dbReference type="EMBL" id="CAKKLH010000314">
    <property type="protein sequence ID" value="CAH0111436.1"/>
    <property type="molecule type" value="Genomic_DNA"/>
</dbReference>
<feature type="region of interest" description="Disordered" evidence="1">
    <location>
        <begin position="34"/>
        <end position="105"/>
    </location>
</feature>
<gene>
    <name evidence="2" type="ORF">DGAL_LOCUS15082</name>
</gene>
<proteinExistence type="predicted"/>
<feature type="compositionally biased region" description="Basic and acidic residues" evidence="1">
    <location>
        <begin position="34"/>
        <end position="43"/>
    </location>
</feature>
<comment type="caution">
    <text evidence="2">The sequence shown here is derived from an EMBL/GenBank/DDBJ whole genome shotgun (WGS) entry which is preliminary data.</text>
</comment>
<dbReference type="AlphaFoldDB" id="A0A8J2S216"/>
<organism evidence="2 3">
    <name type="scientific">Daphnia galeata</name>
    <dbReference type="NCBI Taxonomy" id="27404"/>
    <lineage>
        <taxon>Eukaryota</taxon>
        <taxon>Metazoa</taxon>
        <taxon>Ecdysozoa</taxon>
        <taxon>Arthropoda</taxon>
        <taxon>Crustacea</taxon>
        <taxon>Branchiopoda</taxon>
        <taxon>Diplostraca</taxon>
        <taxon>Cladocera</taxon>
        <taxon>Anomopoda</taxon>
        <taxon>Daphniidae</taxon>
        <taxon>Daphnia</taxon>
    </lineage>
</organism>
<keyword evidence="3" id="KW-1185">Reference proteome</keyword>
<evidence type="ECO:0000256" key="1">
    <source>
        <dbReference type="SAM" id="MobiDB-lite"/>
    </source>
</evidence>
<dbReference type="PANTHER" id="PTHR21588:SF18">
    <property type="entry name" value="MICOS COMPLEX SUBUNIT MIC19"/>
    <property type="match status" value="1"/>
</dbReference>
<feature type="compositionally biased region" description="Polar residues" evidence="1">
    <location>
        <begin position="46"/>
        <end position="58"/>
    </location>
</feature>
<dbReference type="Proteomes" id="UP000789390">
    <property type="component" value="Unassembled WGS sequence"/>
</dbReference>
<evidence type="ECO:0000313" key="2">
    <source>
        <dbReference type="EMBL" id="CAH0111436.1"/>
    </source>
</evidence>
<dbReference type="InterPro" id="IPR052632">
    <property type="entry name" value="MICOS_subunit_Mic19"/>
</dbReference>
<sequence>MGNSPSNRKITVVNDEVAGVIKISDSVVRRLKGELEREKEAKISHQPVSVQTKPQNQEQDSETSKPTANEMPKPTKEIQASSKGVDAAAATASPGSKQSKESNPYEHFMEEAHLTSLKIRQEKEAEIQRVQEHWRTQLLNLTEHYSKLAEQTEAEYLAAVADVERSFSKETFNNVCSEQKERVLKCYKENKDKPLYCANEVKEFASCVDKFRSESLDKLAR</sequence>
<dbReference type="GO" id="GO:0061617">
    <property type="term" value="C:MICOS complex"/>
    <property type="evidence" value="ECO:0007669"/>
    <property type="project" value="TreeGrafter"/>
</dbReference>
<dbReference type="OrthoDB" id="70030at2759"/>